<protein>
    <submittedName>
        <fullName evidence="4">N-acetyltransferase family protein</fullName>
    </submittedName>
</protein>
<dbReference type="PANTHER" id="PTHR43072">
    <property type="entry name" value="N-ACETYLTRANSFERASE"/>
    <property type="match status" value="1"/>
</dbReference>
<feature type="domain" description="N-acetyltransferase" evidence="3">
    <location>
        <begin position="1"/>
        <end position="169"/>
    </location>
</feature>
<dbReference type="PROSITE" id="PS51186">
    <property type="entry name" value="GNAT"/>
    <property type="match status" value="1"/>
</dbReference>
<dbReference type="GO" id="GO:0016747">
    <property type="term" value="F:acyltransferase activity, transferring groups other than amino-acyl groups"/>
    <property type="evidence" value="ECO:0007669"/>
    <property type="project" value="InterPro"/>
</dbReference>
<accession>A0AAE3E641</accession>
<evidence type="ECO:0000256" key="2">
    <source>
        <dbReference type="ARBA" id="ARBA00023315"/>
    </source>
</evidence>
<dbReference type="PANTHER" id="PTHR43072:SF23">
    <property type="entry name" value="UPF0039 PROTEIN C11D3.02C"/>
    <property type="match status" value="1"/>
</dbReference>
<keyword evidence="2" id="KW-0012">Acyltransferase</keyword>
<gene>
    <name evidence="4" type="ORF">LKD48_15150</name>
</gene>
<evidence type="ECO:0000259" key="3">
    <source>
        <dbReference type="PROSITE" id="PS51186"/>
    </source>
</evidence>
<sequence length="187" mass="21620">MSIQVAQIADAKKLLAIYAPYVRETAITFEYEVPTIEEFAVRIAHTLERYPYLVAKYNGEIVGYAYAGPLHERPAYDWAVETSIYVKHDKKGQKIGRALYDALEVQLHRQNIVNVNACIASPAIEDAHLTRDSILFHEKLGYHMVGEFHQCGYKFDTWYNMVWMEKMIGEHKVPQPQVIWFSQLPEA</sequence>
<evidence type="ECO:0000313" key="4">
    <source>
        <dbReference type="EMBL" id="MCC2222937.1"/>
    </source>
</evidence>
<dbReference type="InterPro" id="IPR000182">
    <property type="entry name" value="GNAT_dom"/>
</dbReference>
<dbReference type="Pfam" id="PF13420">
    <property type="entry name" value="Acetyltransf_4"/>
    <property type="match status" value="1"/>
</dbReference>
<keyword evidence="5" id="KW-1185">Reference proteome</keyword>
<dbReference type="InterPro" id="IPR016181">
    <property type="entry name" value="Acyl_CoA_acyltransferase"/>
</dbReference>
<dbReference type="SUPFAM" id="SSF55729">
    <property type="entry name" value="Acyl-CoA N-acyltransferases (Nat)"/>
    <property type="match status" value="1"/>
</dbReference>
<dbReference type="EMBL" id="JAJEQN010000057">
    <property type="protein sequence ID" value="MCC2222937.1"/>
    <property type="molecule type" value="Genomic_DNA"/>
</dbReference>
<comment type="caution">
    <text evidence="4">The sequence shown here is derived from an EMBL/GenBank/DDBJ whole genome shotgun (WGS) entry which is preliminary data.</text>
</comment>
<reference evidence="4 5" key="1">
    <citation type="submission" date="2021-10" db="EMBL/GenBank/DDBJ databases">
        <title>Anaerobic single-cell dispensing facilitates the cultivation of human gut bacteria.</title>
        <authorList>
            <person name="Afrizal A."/>
        </authorList>
    </citation>
    <scope>NUCLEOTIDE SEQUENCE [LARGE SCALE GENOMIC DNA]</scope>
    <source>
        <strain evidence="4 5">CLA-AA-H224</strain>
    </source>
</reference>
<dbReference type="RefSeq" id="WP_431833296.1">
    <property type="nucleotide sequence ID" value="NZ_JBBNHP010000047.1"/>
</dbReference>
<dbReference type="Gene3D" id="3.40.630.30">
    <property type="match status" value="1"/>
</dbReference>
<keyword evidence="1" id="KW-0808">Transferase</keyword>
<evidence type="ECO:0000256" key="1">
    <source>
        <dbReference type="ARBA" id="ARBA00022679"/>
    </source>
</evidence>
<proteinExistence type="predicted"/>
<evidence type="ECO:0000313" key="5">
    <source>
        <dbReference type="Proteomes" id="UP001198200"/>
    </source>
</evidence>
<dbReference type="CDD" id="cd04301">
    <property type="entry name" value="NAT_SF"/>
    <property type="match status" value="1"/>
</dbReference>
<organism evidence="4 5">
    <name type="scientific">Anthropogastromicrobium aceti</name>
    <dbReference type="NCBI Taxonomy" id="2981768"/>
    <lineage>
        <taxon>Bacteria</taxon>
        <taxon>Bacillati</taxon>
        <taxon>Bacillota</taxon>
        <taxon>Clostridia</taxon>
        <taxon>Lachnospirales</taxon>
        <taxon>Lachnospiraceae</taxon>
        <taxon>Anthropogastromicrobium</taxon>
    </lineage>
</organism>
<dbReference type="Proteomes" id="UP001198200">
    <property type="component" value="Unassembled WGS sequence"/>
</dbReference>
<dbReference type="AlphaFoldDB" id="A0AAE3E641"/>
<name>A0AAE3E641_9FIRM</name>